<protein>
    <recommendedName>
        <fullName evidence="11">Probable pectate lyase F</fullName>
        <ecNumber evidence="5">4.2.2.2</ecNumber>
    </recommendedName>
</protein>
<evidence type="ECO:0000256" key="8">
    <source>
        <dbReference type="ARBA" id="ARBA00022837"/>
    </source>
</evidence>
<dbReference type="PANTHER" id="PTHR33407:SF9">
    <property type="entry name" value="PECTATE LYASE F-RELATED"/>
    <property type="match status" value="1"/>
</dbReference>
<dbReference type="Proteomes" id="UP000582659">
    <property type="component" value="Unassembled WGS sequence"/>
</dbReference>
<evidence type="ECO:0000256" key="10">
    <source>
        <dbReference type="ARBA" id="ARBA00025679"/>
    </source>
</evidence>
<comment type="similarity">
    <text evidence="4">Belongs to the polysaccharide lyase 3 family.</text>
</comment>
<dbReference type="eggNOG" id="ENOG502RYK9">
    <property type="taxonomic scope" value="Eukaryota"/>
</dbReference>
<proteinExistence type="inferred from homology"/>
<dbReference type="Proteomes" id="UP000659654">
    <property type="component" value="Unassembled WGS sequence"/>
</dbReference>
<evidence type="ECO:0000313" key="14">
    <source>
        <dbReference type="EMBL" id="CAG9122496.1"/>
    </source>
</evidence>
<evidence type="ECO:0000256" key="3">
    <source>
        <dbReference type="ARBA" id="ARBA00004613"/>
    </source>
</evidence>
<evidence type="ECO:0000313" key="17">
    <source>
        <dbReference type="WBParaSite" id="BXY_0398600.1"/>
    </source>
</evidence>
<dbReference type="SUPFAM" id="SSF51126">
    <property type="entry name" value="Pectin lyase-like"/>
    <property type="match status" value="1"/>
</dbReference>
<reference evidence="14" key="2">
    <citation type="submission" date="2020-08" db="EMBL/GenBank/DDBJ databases">
        <authorList>
            <person name="Kikuchi T."/>
        </authorList>
    </citation>
    <scope>NUCLEOTIDE SEQUENCE</scope>
    <source>
        <strain evidence="13">Ka4C1</strain>
    </source>
</reference>
<dbReference type="EMBL" id="CAJFDI010000005">
    <property type="protein sequence ID" value="CAD5231366.1"/>
    <property type="molecule type" value="Genomic_DNA"/>
</dbReference>
<gene>
    <name evidence="13" type="ORF">BXYJ_LOCUS11462</name>
</gene>
<reference evidence="17" key="1">
    <citation type="submission" date="2016-11" db="UniProtKB">
        <authorList>
            <consortium name="WormBaseParasite"/>
        </authorList>
    </citation>
    <scope>IDENTIFICATION</scope>
</reference>
<dbReference type="PANTHER" id="PTHR33407">
    <property type="entry name" value="PECTATE LYASE F-RELATED"/>
    <property type="match status" value="1"/>
</dbReference>
<keyword evidence="16" id="KW-1185">Reference proteome</keyword>
<feature type="chain" id="PRO_5035359412" description="Probable pectate lyase F" evidence="12">
    <location>
        <begin position="18"/>
        <end position="251"/>
    </location>
</feature>
<dbReference type="SMR" id="A0A1I7RTD2"/>
<evidence type="ECO:0000256" key="6">
    <source>
        <dbReference type="ARBA" id="ARBA00022525"/>
    </source>
</evidence>
<evidence type="ECO:0000256" key="2">
    <source>
        <dbReference type="ARBA" id="ARBA00001913"/>
    </source>
</evidence>
<dbReference type="InterPro" id="IPR011050">
    <property type="entry name" value="Pectin_lyase_fold/virulence"/>
</dbReference>
<dbReference type="EC" id="4.2.2.2" evidence="5"/>
<dbReference type="AlphaFoldDB" id="A0A1I7RTD2"/>
<dbReference type="WBParaSite" id="BXY_0398600.1">
    <property type="protein sequence ID" value="BXY_0398600.1"/>
    <property type="gene ID" value="BXY_0398600"/>
</dbReference>
<evidence type="ECO:0000256" key="1">
    <source>
        <dbReference type="ARBA" id="ARBA00000695"/>
    </source>
</evidence>
<comment type="catalytic activity">
    <reaction evidence="1">
        <text>Eliminative cleavage of (1-&gt;4)-alpha-D-galacturonan to give oligosaccharides with 4-deoxy-alpha-D-galact-4-enuronosyl groups at their non-reducing ends.</text>
        <dbReference type="EC" id="4.2.2.2"/>
    </reaction>
</comment>
<keyword evidence="7 12" id="KW-0732">Signal</keyword>
<feature type="signal peptide" evidence="12">
    <location>
        <begin position="1"/>
        <end position="17"/>
    </location>
</feature>
<comment type="cofactor">
    <cofactor evidence="2">
        <name>Ca(2+)</name>
        <dbReference type="ChEBI" id="CHEBI:29108"/>
    </cofactor>
</comment>
<keyword evidence="6" id="KW-0964">Secreted</keyword>
<dbReference type="GO" id="GO:0005576">
    <property type="term" value="C:extracellular region"/>
    <property type="evidence" value="ECO:0007669"/>
    <property type="project" value="UniProtKB-SubCell"/>
</dbReference>
<evidence type="ECO:0000313" key="13">
    <source>
        <dbReference type="EMBL" id="CAD5231366.1"/>
    </source>
</evidence>
<dbReference type="OrthoDB" id="441042at2759"/>
<evidence type="ECO:0000313" key="16">
    <source>
        <dbReference type="Proteomes" id="UP000659654"/>
    </source>
</evidence>
<evidence type="ECO:0000256" key="12">
    <source>
        <dbReference type="SAM" id="SignalP"/>
    </source>
</evidence>
<comment type="subcellular location">
    <subcellularLocation>
        <location evidence="3">Secreted</location>
    </subcellularLocation>
</comment>
<accession>A0A1I7RTD2</accession>
<dbReference type="InterPro" id="IPR012334">
    <property type="entry name" value="Pectin_lyas_fold"/>
</dbReference>
<evidence type="ECO:0000256" key="7">
    <source>
        <dbReference type="ARBA" id="ARBA00022729"/>
    </source>
</evidence>
<dbReference type="EMBL" id="CAJFCV020000005">
    <property type="protein sequence ID" value="CAG9122496.1"/>
    <property type="molecule type" value="Genomic_DNA"/>
</dbReference>
<dbReference type="GO" id="GO:0030570">
    <property type="term" value="F:pectate lyase activity"/>
    <property type="evidence" value="ECO:0007669"/>
    <property type="project" value="UniProtKB-EC"/>
</dbReference>
<dbReference type="Proteomes" id="UP000095284">
    <property type="component" value="Unplaced"/>
</dbReference>
<evidence type="ECO:0000256" key="5">
    <source>
        <dbReference type="ARBA" id="ARBA00012272"/>
    </source>
</evidence>
<dbReference type="GO" id="GO:0045490">
    <property type="term" value="P:pectin catabolic process"/>
    <property type="evidence" value="ECO:0007669"/>
    <property type="project" value="TreeGrafter"/>
</dbReference>
<evidence type="ECO:0000256" key="9">
    <source>
        <dbReference type="ARBA" id="ARBA00023239"/>
    </source>
</evidence>
<name>A0A1I7RTD2_BURXY</name>
<dbReference type="InterPro" id="IPR004898">
    <property type="entry name" value="Pectate_lyase_PlyH/PlyE-like"/>
</dbReference>
<dbReference type="Gene3D" id="2.160.20.10">
    <property type="entry name" value="Single-stranded right-handed beta-helix, Pectin lyase-like"/>
    <property type="match status" value="1"/>
</dbReference>
<keyword evidence="9" id="KW-0456">Lyase</keyword>
<evidence type="ECO:0000256" key="4">
    <source>
        <dbReference type="ARBA" id="ARBA00006463"/>
    </source>
</evidence>
<sequence>MVHFSVPLLCLVTVASGSFPSWPSPTSTTTLAKTVSVKADTPYDGKLVRFNAAFGDGGQDEGQAPLFELEDGATIKNVVIGPKAADGIHCKGSCTIENCWWEDVGEDAATFRGTTSAKYTVSGGGAQKADDKVFQHNGFGTVTITNFQATDIGKLYRSCGNCVENGKDRHVVIDTVKLSGTTKVIAGVNGNYGDTAILKNIQIAGTVKVVCENYKGISDNDEEPKGVASYTTTQDGDGKICIYKKSDIVSA</sequence>
<dbReference type="Pfam" id="PF03211">
    <property type="entry name" value="Pectate_lyase"/>
    <property type="match status" value="1"/>
</dbReference>
<comment type="function">
    <text evidence="10">Pectinolytic enzyme consist of four classes of enzymes: pectin lyase, polygalacturonase, pectin methylesterase and rhamnogalacturonase. Among pectinolytic enzymes, pectin lyase is the most important in depolymerization of pectin, since it cleaves internal glycosidic bonds of highly methylated pectins. Favors pectate, the anion, over pectin, the methyl ester.</text>
</comment>
<evidence type="ECO:0000256" key="11">
    <source>
        <dbReference type="ARBA" id="ARBA00039895"/>
    </source>
</evidence>
<organism evidence="15 17">
    <name type="scientific">Bursaphelenchus xylophilus</name>
    <name type="common">Pinewood nematode worm</name>
    <name type="synonym">Aphelenchoides xylophilus</name>
    <dbReference type="NCBI Taxonomy" id="6326"/>
    <lineage>
        <taxon>Eukaryota</taxon>
        <taxon>Metazoa</taxon>
        <taxon>Ecdysozoa</taxon>
        <taxon>Nematoda</taxon>
        <taxon>Chromadorea</taxon>
        <taxon>Rhabditida</taxon>
        <taxon>Tylenchina</taxon>
        <taxon>Tylenchomorpha</taxon>
        <taxon>Aphelenchoidea</taxon>
        <taxon>Aphelenchoididae</taxon>
        <taxon>Bursaphelenchus</taxon>
    </lineage>
</organism>
<keyword evidence="8" id="KW-0106">Calcium</keyword>
<evidence type="ECO:0000313" key="15">
    <source>
        <dbReference type="Proteomes" id="UP000095284"/>
    </source>
</evidence>